<dbReference type="EMBL" id="CADIKZ010000001">
    <property type="protein sequence ID" value="CAB3825248.1"/>
    <property type="molecule type" value="Genomic_DNA"/>
</dbReference>
<accession>A0A6S7CZ65</accession>
<evidence type="ECO:0000256" key="1">
    <source>
        <dbReference type="SAM" id="SignalP"/>
    </source>
</evidence>
<feature type="signal peptide" evidence="1">
    <location>
        <begin position="1"/>
        <end position="35"/>
    </location>
</feature>
<organism evidence="2 3">
    <name type="scientific">Achromobacter pulmonis</name>
    <dbReference type="NCBI Taxonomy" id="1389932"/>
    <lineage>
        <taxon>Bacteria</taxon>
        <taxon>Pseudomonadati</taxon>
        <taxon>Pseudomonadota</taxon>
        <taxon>Betaproteobacteria</taxon>
        <taxon>Burkholderiales</taxon>
        <taxon>Alcaligenaceae</taxon>
        <taxon>Achromobacter</taxon>
    </lineage>
</organism>
<feature type="chain" id="PRO_5028884689" description="DUF2946 domain-containing protein" evidence="1">
    <location>
        <begin position="36"/>
        <end position="153"/>
    </location>
</feature>
<proteinExistence type="predicted"/>
<dbReference type="Proteomes" id="UP000494203">
    <property type="component" value="Unassembled WGS sequence"/>
</dbReference>
<protein>
    <recommendedName>
        <fullName evidence="4">DUF2946 domain-containing protein</fullName>
    </recommendedName>
</protein>
<gene>
    <name evidence="2" type="ORF">LMG26788_00481</name>
</gene>
<evidence type="ECO:0000313" key="3">
    <source>
        <dbReference type="Proteomes" id="UP000494203"/>
    </source>
</evidence>
<dbReference type="AlphaFoldDB" id="A0A6S7CZ65"/>
<reference evidence="2 3" key="1">
    <citation type="submission" date="2020-04" db="EMBL/GenBank/DDBJ databases">
        <authorList>
            <person name="De Canck E."/>
        </authorList>
    </citation>
    <scope>NUCLEOTIDE SEQUENCE [LARGE SCALE GENOMIC DNA]</scope>
    <source>
        <strain evidence="2 3">LMG 26788</strain>
    </source>
</reference>
<sequence length="153" mass="15466">MGKHTRYTFTSMSAASRRARAWLAAGLLVFQSLVAATASGAPALALDARGASVILCTADGPRLVALDRTDVAGASGTAPAGFPASHGVDGTLPHCCAAHCAMFTGAGPPAFAELAWRLPLAAAALPRVSPATPCPRGEAPWLPQQSRAPPRAA</sequence>
<name>A0A6S7CZ65_9BURK</name>
<keyword evidence="1" id="KW-0732">Signal</keyword>
<evidence type="ECO:0008006" key="4">
    <source>
        <dbReference type="Google" id="ProtNLM"/>
    </source>
</evidence>
<evidence type="ECO:0000313" key="2">
    <source>
        <dbReference type="EMBL" id="CAB3825248.1"/>
    </source>
</evidence>
<keyword evidence="3" id="KW-1185">Reference proteome</keyword>